<evidence type="ECO:0000313" key="2">
    <source>
        <dbReference type="Proteomes" id="UP000054477"/>
    </source>
</evidence>
<dbReference type="HOGENOM" id="CLU_2705206_0_0_1"/>
<evidence type="ECO:0000313" key="1">
    <source>
        <dbReference type="EMBL" id="KIJ92583.1"/>
    </source>
</evidence>
<name>A0A0C9WVA4_9AGAR</name>
<reference evidence="2" key="2">
    <citation type="submission" date="2015-01" db="EMBL/GenBank/DDBJ databases">
        <title>Evolutionary Origins and Diversification of the Mycorrhizal Mutualists.</title>
        <authorList>
            <consortium name="DOE Joint Genome Institute"/>
            <consortium name="Mycorrhizal Genomics Consortium"/>
            <person name="Kohler A."/>
            <person name="Kuo A."/>
            <person name="Nagy L.G."/>
            <person name="Floudas D."/>
            <person name="Copeland A."/>
            <person name="Barry K.W."/>
            <person name="Cichocki N."/>
            <person name="Veneault-Fourrey C."/>
            <person name="LaButti K."/>
            <person name="Lindquist E.A."/>
            <person name="Lipzen A."/>
            <person name="Lundell T."/>
            <person name="Morin E."/>
            <person name="Murat C."/>
            <person name="Riley R."/>
            <person name="Ohm R."/>
            <person name="Sun H."/>
            <person name="Tunlid A."/>
            <person name="Henrissat B."/>
            <person name="Grigoriev I.V."/>
            <person name="Hibbett D.S."/>
            <person name="Martin F."/>
        </authorList>
    </citation>
    <scope>NUCLEOTIDE SEQUENCE [LARGE SCALE GENOMIC DNA]</scope>
    <source>
        <strain evidence="2">LaAM-08-1</strain>
    </source>
</reference>
<organism evidence="1 2">
    <name type="scientific">Laccaria amethystina LaAM-08-1</name>
    <dbReference type="NCBI Taxonomy" id="1095629"/>
    <lineage>
        <taxon>Eukaryota</taxon>
        <taxon>Fungi</taxon>
        <taxon>Dikarya</taxon>
        <taxon>Basidiomycota</taxon>
        <taxon>Agaricomycotina</taxon>
        <taxon>Agaricomycetes</taxon>
        <taxon>Agaricomycetidae</taxon>
        <taxon>Agaricales</taxon>
        <taxon>Agaricineae</taxon>
        <taxon>Hydnangiaceae</taxon>
        <taxon>Laccaria</taxon>
    </lineage>
</organism>
<dbReference type="Proteomes" id="UP000054477">
    <property type="component" value="Unassembled WGS sequence"/>
</dbReference>
<sequence>MDGTISEEFMAKSSMSVRSVRLAVKFKPNLKWCACAEGILLTERITILENNLQAWYQSPSSSDFTTWNREFIL</sequence>
<dbReference type="AlphaFoldDB" id="A0A0C9WVA4"/>
<gene>
    <name evidence="1" type="ORF">K443DRAFT_13496</name>
</gene>
<dbReference type="EMBL" id="KN838900">
    <property type="protein sequence ID" value="KIJ92583.1"/>
    <property type="molecule type" value="Genomic_DNA"/>
</dbReference>
<proteinExistence type="predicted"/>
<reference evidence="1 2" key="1">
    <citation type="submission" date="2014-04" db="EMBL/GenBank/DDBJ databases">
        <authorList>
            <consortium name="DOE Joint Genome Institute"/>
            <person name="Kuo A."/>
            <person name="Kohler A."/>
            <person name="Nagy L.G."/>
            <person name="Floudas D."/>
            <person name="Copeland A."/>
            <person name="Barry K.W."/>
            <person name="Cichocki N."/>
            <person name="Veneault-Fourrey C."/>
            <person name="LaButti K."/>
            <person name="Lindquist E.A."/>
            <person name="Lipzen A."/>
            <person name="Lundell T."/>
            <person name="Morin E."/>
            <person name="Murat C."/>
            <person name="Sun H."/>
            <person name="Tunlid A."/>
            <person name="Henrissat B."/>
            <person name="Grigoriev I.V."/>
            <person name="Hibbett D.S."/>
            <person name="Martin F."/>
            <person name="Nordberg H.P."/>
            <person name="Cantor M.N."/>
            <person name="Hua S.X."/>
        </authorList>
    </citation>
    <scope>NUCLEOTIDE SEQUENCE [LARGE SCALE GENOMIC DNA]</scope>
    <source>
        <strain evidence="1 2">LaAM-08-1</strain>
    </source>
</reference>
<keyword evidence="2" id="KW-1185">Reference proteome</keyword>
<accession>A0A0C9WVA4</accession>
<protein>
    <submittedName>
        <fullName evidence="1">Uncharacterized protein</fullName>
    </submittedName>
</protein>